<evidence type="ECO:0000259" key="2">
    <source>
        <dbReference type="Pfam" id="PF09084"/>
    </source>
</evidence>
<dbReference type="PROSITE" id="PS51257">
    <property type="entry name" value="PROKAR_LIPOPROTEIN"/>
    <property type="match status" value="1"/>
</dbReference>
<gene>
    <name evidence="3" type="ORF">SAMN04489716_7849</name>
</gene>
<dbReference type="InterPro" id="IPR027939">
    <property type="entry name" value="NMT1/THI5"/>
</dbReference>
<feature type="signal peptide" evidence="1">
    <location>
        <begin position="1"/>
        <end position="20"/>
    </location>
</feature>
<dbReference type="Gene3D" id="3.40.190.10">
    <property type="entry name" value="Periplasmic binding protein-like II"/>
    <property type="match status" value="2"/>
</dbReference>
<dbReference type="EMBL" id="LT629758">
    <property type="protein sequence ID" value="SDT77159.1"/>
    <property type="molecule type" value="Genomic_DNA"/>
</dbReference>
<reference evidence="3 4" key="1">
    <citation type="submission" date="2016-10" db="EMBL/GenBank/DDBJ databases">
        <authorList>
            <person name="de Groot N.N."/>
        </authorList>
    </citation>
    <scope>NUCLEOTIDE SEQUENCE [LARGE SCALE GENOMIC DNA]</scope>
    <source>
        <strain evidence="3 4">DSM 43941</strain>
    </source>
</reference>
<name>A0A1H2D3N1_9ACTN</name>
<evidence type="ECO:0000256" key="1">
    <source>
        <dbReference type="SAM" id="SignalP"/>
    </source>
</evidence>
<organism evidence="3 4">
    <name type="scientific">Actinoplanes derwentensis</name>
    <dbReference type="NCBI Taxonomy" id="113562"/>
    <lineage>
        <taxon>Bacteria</taxon>
        <taxon>Bacillati</taxon>
        <taxon>Actinomycetota</taxon>
        <taxon>Actinomycetes</taxon>
        <taxon>Micromonosporales</taxon>
        <taxon>Micromonosporaceae</taxon>
        <taxon>Actinoplanes</taxon>
    </lineage>
</organism>
<dbReference type="SUPFAM" id="SSF53850">
    <property type="entry name" value="Periplasmic binding protein-like II"/>
    <property type="match status" value="1"/>
</dbReference>
<protein>
    <submittedName>
        <fullName evidence="3">NitT/TauT family transport system substrate-binding protein</fullName>
    </submittedName>
</protein>
<dbReference type="RefSeq" id="WP_231953720.1">
    <property type="nucleotide sequence ID" value="NZ_BOMJ01000056.1"/>
</dbReference>
<dbReference type="PANTHER" id="PTHR31528:SF15">
    <property type="entry name" value="RIBOFLAVIN-BINDING PROTEIN RIBY"/>
    <property type="match status" value="1"/>
</dbReference>
<evidence type="ECO:0000313" key="4">
    <source>
        <dbReference type="Proteomes" id="UP000198688"/>
    </source>
</evidence>
<dbReference type="PANTHER" id="PTHR31528">
    <property type="entry name" value="4-AMINO-5-HYDROXYMETHYL-2-METHYLPYRIMIDINE PHOSPHATE SYNTHASE THI11-RELATED"/>
    <property type="match status" value="1"/>
</dbReference>
<feature type="chain" id="PRO_5038413254" evidence="1">
    <location>
        <begin position="21"/>
        <end position="331"/>
    </location>
</feature>
<dbReference type="AlphaFoldDB" id="A0A1H2D3N1"/>
<keyword evidence="4" id="KW-1185">Reference proteome</keyword>
<sequence>MRTFRGVAAVLAAMSVVAVAGCSGTSSEEPEAGKTKVKYLTAFNAFGREAYAFVADEKGYFAEQGLDVEIAIGSGSGENMAALSSGAADFAPVDSTGYILTKATGKVSGVTAISAIQQKSMVGIMTLEGNGITTPKDLEGKVMGDQEGATTTILFPTYAKLAGIDPAKVKIIPVAAPELAGALGAKKVDVIGQFVVGKPLIEKAAGGKAAVALPFSDVITDLYGHFLLTSDKIANDDPELAKKFTTALLKGLEYSIANPAEAAQILNQAQPETDAAVATKELEIMAPYVKGDGTELGTVDAARVTRVIEVLTGAGSVPAGKKPEEFVKILK</sequence>
<keyword evidence="1" id="KW-0732">Signal</keyword>
<dbReference type="InterPro" id="IPR015168">
    <property type="entry name" value="SsuA/THI5"/>
</dbReference>
<proteinExistence type="predicted"/>
<accession>A0A1H2D3N1</accession>
<dbReference type="GO" id="GO:0009228">
    <property type="term" value="P:thiamine biosynthetic process"/>
    <property type="evidence" value="ECO:0007669"/>
    <property type="project" value="InterPro"/>
</dbReference>
<dbReference type="Pfam" id="PF09084">
    <property type="entry name" value="NMT1"/>
    <property type="match status" value="1"/>
</dbReference>
<dbReference type="Proteomes" id="UP000198688">
    <property type="component" value="Chromosome I"/>
</dbReference>
<evidence type="ECO:0000313" key="3">
    <source>
        <dbReference type="EMBL" id="SDT77159.1"/>
    </source>
</evidence>
<feature type="domain" description="SsuA/THI5-like" evidence="2">
    <location>
        <begin position="52"/>
        <end position="262"/>
    </location>
</feature>
<dbReference type="STRING" id="113562.SAMN04489716_7849"/>